<dbReference type="Pfam" id="PF13715">
    <property type="entry name" value="CarbopepD_reg_2"/>
    <property type="match status" value="1"/>
</dbReference>
<keyword evidence="1" id="KW-0645">Protease</keyword>
<dbReference type="GO" id="GO:0004180">
    <property type="term" value="F:carboxypeptidase activity"/>
    <property type="evidence" value="ECO:0007669"/>
    <property type="project" value="UniProtKB-KW"/>
</dbReference>
<keyword evidence="1" id="KW-0378">Hydrolase</keyword>
<evidence type="ECO:0000313" key="1">
    <source>
        <dbReference type="EMBL" id="RSK49363.1"/>
    </source>
</evidence>
<protein>
    <submittedName>
        <fullName evidence="1">Carboxypeptidase-like regulatory domain-containing protein</fullName>
    </submittedName>
</protein>
<accession>A0A3R9MMN7</accession>
<organism evidence="1 2">
    <name type="scientific">Hymenobacter rigui</name>
    <dbReference type="NCBI Taxonomy" id="334424"/>
    <lineage>
        <taxon>Bacteria</taxon>
        <taxon>Pseudomonadati</taxon>
        <taxon>Bacteroidota</taxon>
        <taxon>Cytophagia</taxon>
        <taxon>Cytophagales</taxon>
        <taxon>Hymenobacteraceae</taxon>
        <taxon>Hymenobacter</taxon>
    </lineage>
</organism>
<dbReference type="SUPFAM" id="SSF49464">
    <property type="entry name" value="Carboxypeptidase regulatory domain-like"/>
    <property type="match status" value="1"/>
</dbReference>
<keyword evidence="1" id="KW-0121">Carboxypeptidase</keyword>
<proteinExistence type="predicted"/>
<dbReference type="Proteomes" id="UP000273500">
    <property type="component" value="Unassembled WGS sequence"/>
</dbReference>
<evidence type="ECO:0000313" key="2">
    <source>
        <dbReference type="Proteomes" id="UP000273500"/>
    </source>
</evidence>
<gene>
    <name evidence="1" type="ORF">EI291_07655</name>
</gene>
<keyword evidence="2" id="KW-1185">Reference proteome</keyword>
<dbReference type="OrthoDB" id="914976at2"/>
<dbReference type="EMBL" id="RWIT01000003">
    <property type="protein sequence ID" value="RSK49363.1"/>
    <property type="molecule type" value="Genomic_DNA"/>
</dbReference>
<dbReference type="InterPro" id="IPR008969">
    <property type="entry name" value="CarboxyPept-like_regulatory"/>
</dbReference>
<dbReference type="AlphaFoldDB" id="A0A3R9MMN7"/>
<sequence>MPVFIVILGYTLVCSHMLQRVLSLFALALLLPALGFAQDAKMTGRIVDDKTKEPIPFASIGLKEEQTGALTNEYGFFQMPMPQKGQQDSLIIMALGYFRKAVLIKPGIKVQDMIIEVPKRAIELKNVTVTGGKVKDLALGSKSNTPGEGMIQGMPGSQYAFFVKNDKGKKLGNVRSVSFYIGENGFPREPFRVRLYKADGNYNSPNTDLLTENIVVSAPKGGEWYTVDLTQYNIEAPVEGFFVAMEWIVSGDNFYTTNFMDNYTPYGQILRPTFEFKEARTWNYTIGRGWSLITLSSGGNRYNAMIRAEVDQIKD</sequence>
<name>A0A3R9MMN7_9BACT</name>
<reference evidence="1 2" key="1">
    <citation type="submission" date="2018-12" db="EMBL/GenBank/DDBJ databases">
        <authorList>
            <person name="Feng G."/>
            <person name="Zhu H."/>
        </authorList>
    </citation>
    <scope>NUCLEOTIDE SEQUENCE [LARGE SCALE GENOMIC DNA]</scope>
    <source>
        <strain evidence="1 2">KCTC 12533</strain>
    </source>
</reference>
<comment type="caution">
    <text evidence="1">The sequence shown here is derived from an EMBL/GenBank/DDBJ whole genome shotgun (WGS) entry which is preliminary data.</text>
</comment>